<evidence type="ECO:0000256" key="8">
    <source>
        <dbReference type="SAM" id="Phobius"/>
    </source>
</evidence>
<evidence type="ECO:0000256" key="1">
    <source>
        <dbReference type="ARBA" id="ARBA00001971"/>
    </source>
</evidence>
<dbReference type="InterPro" id="IPR036396">
    <property type="entry name" value="Cyt_P450_sf"/>
</dbReference>
<dbReference type="HOGENOM" id="CLU_001570_29_6_1"/>
<dbReference type="GO" id="GO:0005506">
    <property type="term" value="F:iron ion binding"/>
    <property type="evidence" value="ECO:0007669"/>
    <property type="project" value="InterPro"/>
</dbReference>
<keyword evidence="8" id="KW-1133">Transmembrane helix</keyword>
<feature type="transmembrane region" description="Helical" evidence="8">
    <location>
        <begin position="32"/>
        <end position="53"/>
    </location>
</feature>
<dbReference type="GO" id="GO:0020037">
    <property type="term" value="F:heme binding"/>
    <property type="evidence" value="ECO:0007669"/>
    <property type="project" value="InterPro"/>
</dbReference>
<dbReference type="InterPro" id="IPR001128">
    <property type="entry name" value="Cyt_P450"/>
</dbReference>
<keyword evidence="4" id="KW-0479">Metal-binding</keyword>
<keyword evidence="8" id="KW-0812">Transmembrane</keyword>
<evidence type="ECO:0000256" key="7">
    <source>
        <dbReference type="ARBA" id="ARBA00023033"/>
    </source>
</evidence>
<keyword evidence="6" id="KW-0408">Iron</keyword>
<evidence type="ECO:0000256" key="5">
    <source>
        <dbReference type="ARBA" id="ARBA00023002"/>
    </source>
</evidence>
<accession>J3MVF9</accession>
<organism evidence="9">
    <name type="scientific">Oryza brachyantha</name>
    <name type="common">malo sina</name>
    <dbReference type="NCBI Taxonomy" id="4533"/>
    <lineage>
        <taxon>Eukaryota</taxon>
        <taxon>Viridiplantae</taxon>
        <taxon>Streptophyta</taxon>
        <taxon>Embryophyta</taxon>
        <taxon>Tracheophyta</taxon>
        <taxon>Spermatophyta</taxon>
        <taxon>Magnoliopsida</taxon>
        <taxon>Liliopsida</taxon>
        <taxon>Poales</taxon>
        <taxon>Poaceae</taxon>
        <taxon>BOP clade</taxon>
        <taxon>Oryzoideae</taxon>
        <taxon>Oryzeae</taxon>
        <taxon>Oryzinae</taxon>
        <taxon>Oryza</taxon>
    </lineage>
</organism>
<proteinExistence type="inferred from homology"/>
<dbReference type="STRING" id="4533.J3MVF9"/>
<dbReference type="EnsemblPlants" id="OB08G30900.1">
    <property type="protein sequence ID" value="OB08G30900.1"/>
    <property type="gene ID" value="OB08G30900"/>
</dbReference>
<comment type="similarity">
    <text evidence="2">Belongs to the cytochrome P450 family.</text>
</comment>
<evidence type="ECO:0000313" key="9">
    <source>
        <dbReference type="EnsemblPlants" id="OB08G30900.1"/>
    </source>
</evidence>
<evidence type="ECO:0000256" key="4">
    <source>
        <dbReference type="ARBA" id="ARBA00022723"/>
    </source>
</evidence>
<dbReference type="GO" id="GO:0004497">
    <property type="term" value="F:monooxygenase activity"/>
    <property type="evidence" value="ECO:0007669"/>
    <property type="project" value="UniProtKB-KW"/>
</dbReference>
<evidence type="ECO:0000256" key="3">
    <source>
        <dbReference type="ARBA" id="ARBA00022617"/>
    </source>
</evidence>
<dbReference type="eggNOG" id="KOG0156">
    <property type="taxonomic scope" value="Eukaryota"/>
</dbReference>
<dbReference type="Gene3D" id="1.10.630.10">
    <property type="entry name" value="Cytochrome P450"/>
    <property type="match status" value="1"/>
</dbReference>
<reference evidence="9" key="1">
    <citation type="journal article" date="2013" name="Nat. Commun.">
        <title>Whole-genome sequencing of Oryza brachyantha reveals mechanisms underlying Oryza genome evolution.</title>
        <authorList>
            <person name="Chen J."/>
            <person name="Huang Q."/>
            <person name="Gao D."/>
            <person name="Wang J."/>
            <person name="Lang Y."/>
            <person name="Liu T."/>
            <person name="Li B."/>
            <person name="Bai Z."/>
            <person name="Luis Goicoechea J."/>
            <person name="Liang C."/>
            <person name="Chen C."/>
            <person name="Zhang W."/>
            <person name="Sun S."/>
            <person name="Liao Y."/>
            <person name="Zhang X."/>
            <person name="Yang L."/>
            <person name="Song C."/>
            <person name="Wang M."/>
            <person name="Shi J."/>
            <person name="Liu G."/>
            <person name="Liu J."/>
            <person name="Zhou H."/>
            <person name="Zhou W."/>
            <person name="Yu Q."/>
            <person name="An N."/>
            <person name="Chen Y."/>
            <person name="Cai Q."/>
            <person name="Wang B."/>
            <person name="Liu B."/>
            <person name="Min J."/>
            <person name="Huang Y."/>
            <person name="Wu H."/>
            <person name="Li Z."/>
            <person name="Zhang Y."/>
            <person name="Yin Y."/>
            <person name="Song W."/>
            <person name="Jiang J."/>
            <person name="Jackson S.A."/>
            <person name="Wing R.A."/>
            <person name="Wang J."/>
            <person name="Chen M."/>
        </authorList>
    </citation>
    <scope>NUCLEOTIDE SEQUENCE [LARGE SCALE GENOMIC DNA]</scope>
    <source>
        <strain evidence="9">cv. IRGC 101232</strain>
    </source>
</reference>
<evidence type="ECO:0000256" key="2">
    <source>
        <dbReference type="ARBA" id="ARBA00010617"/>
    </source>
</evidence>
<reference evidence="9" key="2">
    <citation type="submission" date="2013-04" db="UniProtKB">
        <authorList>
            <consortium name="EnsemblPlants"/>
        </authorList>
    </citation>
    <scope>IDENTIFICATION</scope>
</reference>
<evidence type="ECO:0000313" key="10">
    <source>
        <dbReference type="Proteomes" id="UP000006038"/>
    </source>
</evidence>
<dbReference type="PANTHER" id="PTHR47944">
    <property type="entry name" value="CYTOCHROME P450 98A9"/>
    <property type="match status" value="1"/>
</dbReference>
<dbReference type="GO" id="GO:0016705">
    <property type="term" value="F:oxidoreductase activity, acting on paired donors, with incorporation or reduction of molecular oxygen"/>
    <property type="evidence" value="ECO:0007669"/>
    <property type="project" value="InterPro"/>
</dbReference>
<evidence type="ECO:0000256" key="6">
    <source>
        <dbReference type="ARBA" id="ARBA00023004"/>
    </source>
</evidence>
<dbReference type="SUPFAM" id="SSF48264">
    <property type="entry name" value="Cytochrome P450"/>
    <property type="match status" value="1"/>
</dbReference>
<sequence length="71" mass="7944">MPGGAAARVNPLGDYFELIPFDAGRRICADKLAGMVFVQYFLGTLLHSFYWRLSDDEEKLNMSETFGLALP</sequence>
<keyword evidence="8" id="KW-0472">Membrane</keyword>
<dbReference type="PANTHER" id="PTHR47944:SF18">
    <property type="entry name" value="FLAVONOID 3'-MONOOXYGENASE"/>
    <property type="match status" value="1"/>
</dbReference>
<keyword evidence="3" id="KW-0349">Heme</keyword>
<dbReference type="AlphaFoldDB" id="J3MVF9"/>
<keyword evidence="10" id="KW-1185">Reference proteome</keyword>
<keyword evidence="5" id="KW-0560">Oxidoreductase</keyword>
<dbReference type="Pfam" id="PF00067">
    <property type="entry name" value="p450"/>
    <property type="match status" value="1"/>
</dbReference>
<comment type="cofactor">
    <cofactor evidence="1">
        <name>heme</name>
        <dbReference type="ChEBI" id="CHEBI:30413"/>
    </cofactor>
</comment>
<dbReference type="Proteomes" id="UP000006038">
    <property type="component" value="Chromosome 8"/>
</dbReference>
<protein>
    <submittedName>
        <fullName evidence="9">Uncharacterized protein</fullName>
    </submittedName>
</protein>
<name>J3MVF9_ORYBR</name>
<keyword evidence="7" id="KW-0503">Monooxygenase</keyword>
<dbReference type="Gramene" id="OB08G30900.1">
    <property type="protein sequence ID" value="OB08G30900.1"/>
    <property type="gene ID" value="OB08G30900"/>
</dbReference>